<reference evidence="2 3" key="1">
    <citation type="submission" date="2014-03" db="EMBL/GenBank/DDBJ databases">
        <title>Draft genome of the hookworm Oesophagostomum dentatum.</title>
        <authorList>
            <person name="Mitreva M."/>
        </authorList>
    </citation>
    <scope>NUCLEOTIDE SEQUENCE [LARGE SCALE GENOMIC DNA]</scope>
    <source>
        <strain evidence="2 3">OD-Hann</strain>
    </source>
</reference>
<feature type="compositionally biased region" description="Polar residues" evidence="1">
    <location>
        <begin position="1"/>
        <end position="23"/>
    </location>
</feature>
<evidence type="ECO:0000313" key="3">
    <source>
        <dbReference type="Proteomes" id="UP000053660"/>
    </source>
</evidence>
<keyword evidence="3" id="KW-1185">Reference proteome</keyword>
<name>A0A0B1SKT7_OESDE</name>
<dbReference type="OrthoDB" id="5866493at2759"/>
<protein>
    <submittedName>
        <fullName evidence="2">Uncharacterized protein</fullName>
    </submittedName>
</protein>
<dbReference type="AlphaFoldDB" id="A0A0B1SKT7"/>
<evidence type="ECO:0000256" key="1">
    <source>
        <dbReference type="SAM" id="MobiDB-lite"/>
    </source>
</evidence>
<sequence>MQNCNNASNVQKTKPSQPPTKTVLQLLDRSSRTSTANAPPEVDPLRVQPQNERPAYARRFMLNRLASDTNAPLRRPSYDDGLTPVFPADEELKEIPRFVLPPLPLGLRPPSPEPRNLLLNAPKKVILFVYQVSHERLVDSKRMVQWSAPYQY</sequence>
<dbReference type="Proteomes" id="UP000053660">
    <property type="component" value="Unassembled WGS sequence"/>
</dbReference>
<organism evidence="2 3">
    <name type="scientific">Oesophagostomum dentatum</name>
    <name type="common">Nodular worm</name>
    <dbReference type="NCBI Taxonomy" id="61180"/>
    <lineage>
        <taxon>Eukaryota</taxon>
        <taxon>Metazoa</taxon>
        <taxon>Ecdysozoa</taxon>
        <taxon>Nematoda</taxon>
        <taxon>Chromadorea</taxon>
        <taxon>Rhabditida</taxon>
        <taxon>Rhabditina</taxon>
        <taxon>Rhabditomorpha</taxon>
        <taxon>Strongyloidea</taxon>
        <taxon>Strongylidae</taxon>
        <taxon>Oesophagostomum</taxon>
    </lineage>
</organism>
<feature type="region of interest" description="Disordered" evidence="1">
    <location>
        <begin position="1"/>
        <end position="51"/>
    </location>
</feature>
<gene>
    <name evidence="2" type="ORF">OESDEN_16183</name>
</gene>
<dbReference type="EMBL" id="KN570110">
    <property type="protein sequence ID" value="KHJ84107.1"/>
    <property type="molecule type" value="Genomic_DNA"/>
</dbReference>
<proteinExistence type="predicted"/>
<evidence type="ECO:0000313" key="2">
    <source>
        <dbReference type="EMBL" id="KHJ84107.1"/>
    </source>
</evidence>
<accession>A0A0B1SKT7</accession>